<keyword evidence="2" id="KW-1133">Transmembrane helix</keyword>
<dbReference type="Proteomes" id="UP000076842">
    <property type="component" value="Unassembled WGS sequence"/>
</dbReference>
<dbReference type="EMBL" id="KV423954">
    <property type="protein sequence ID" value="KZT58147.1"/>
    <property type="molecule type" value="Genomic_DNA"/>
</dbReference>
<dbReference type="InParanoid" id="A0A165GJG2"/>
<name>A0A165GJG2_9BASI</name>
<dbReference type="AlphaFoldDB" id="A0A165GJG2"/>
<protein>
    <submittedName>
        <fullName evidence="3">Uncharacterized protein</fullName>
    </submittedName>
</protein>
<evidence type="ECO:0000313" key="3">
    <source>
        <dbReference type="EMBL" id="KZT58147.1"/>
    </source>
</evidence>
<feature type="region of interest" description="Disordered" evidence="1">
    <location>
        <begin position="1"/>
        <end position="68"/>
    </location>
</feature>
<feature type="compositionally biased region" description="Polar residues" evidence="1">
    <location>
        <begin position="188"/>
        <end position="206"/>
    </location>
</feature>
<feature type="compositionally biased region" description="Polar residues" evidence="1">
    <location>
        <begin position="120"/>
        <end position="131"/>
    </location>
</feature>
<feature type="compositionally biased region" description="Low complexity" evidence="1">
    <location>
        <begin position="40"/>
        <end position="54"/>
    </location>
</feature>
<keyword evidence="2" id="KW-0812">Transmembrane</keyword>
<sequence length="206" mass="20373">MSGRDMPAYDANLLAQAPEPTKEQKQSGYQTKGLLDEPRVASPSRSPAPVVPEAGASASNGRSVDLLEKGSIDERPVAAAAAPAAKRPWYRTPKGWIIIGVILAAIIIAAVVGGVVGSRNAHSNNSDTAANTAKVGSGGAPSTTSGASSPSSSGSSSAAPGASQIINTSVTPTQSSTSATDAAVGEAPNTNTAASNTDTQKPGPSP</sequence>
<evidence type="ECO:0000256" key="1">
    <source>
        <dbReference type="SAM" id="MobiDB-lite"/>
    </source>
</evidence>
<evidence type="ECO:0000313" key="4">
    <source>
        <dbReference type="Proteomes" id="UP000076842"/>
    </source>
</evidence>
<proteinExistence type="predicted"/>
<accession>A0A165GJG2</accession>
<gene>
    <name evidence="3" type="ORF">CALCODRAFT_482545</name>
</gene>
<keyword evidence="2" id="KW-0472">Membrane</keyword>
<keyword evidence="4" id="KW-1185">Reference proteome</keyword>
<feature type="region of interest" description="Disordered" evidence="1">
    <location>
        <begin position="120"/>
        <end position="206"/>
    </location>
</feature>
<feature type="compositionally biased region" description="Polar residues" evidence="1">
    <location>
        <begin position="164"/>
        <end position="180"/>
    </location>
</feature>
<reference evidence="3 4" key="1">
    <citation type="journal article" date="2016" name="Mol. Biol. Evol.">
        <title>Comparative Genomics of Early-Diverging Mushroom-Forming Fungi Provides Insights into the Origins of Lignocellulose Decay Capabilities.</title>
        <authorList>
            <person name="Nagy L.G."/>
            <person name="Riley R."/>
            <person name="Tritt A."/>
            <person name="Adam C."/>
            <person name="Daum C."/>
            <person name="Floudas D."/>
            <person name="Sun H."/>
            <person name="Yadav J.S."/>
            <person name="Pangilinan J."/>
            <person name="Larsson K.H."/>
            <person name="Matsuura K."/>
            <person name="Barry K."/>
            <person name="Labutti K."/>
            <person name="Kuo R."/>
            <person name="Ohm R.A."/>
            <person name="Bhattacharya S.S."/>
            <person name="Shirouzu T."/>
            <person name="Yoshinaga Y."/>
            <person name="Martin F.M."/>
            <person name="Grigoriev I.V."/>
            <person name="Hibbett D.S."/>
        </authorList>
    </citation>
    <scope>NUCLEOTIDE SEQUENCE [LARGE SCALE GENOMIC DNA]</scope>
    <source>
        <strain evidence="3 4">HHB12733</strain>
    </source>
</reference>
<organism evidence="3 4">
    <name type="scientific">Calocera cornea HHB12733</name>
    <dbReference type="NCBI Taxonomy" id="1353952"/>
    <lineage>
        <taxon>Eukaryota</taxon>
        <taxon>Fungi</taxon>
        <taxon>Dikarya</taxon>
        <taxon>Basidiomycota</taxon>
        <taxon>Agaricomycotina</taxon>
        <taxon>Dacrymycetes</taxon>
        <taxon>Dacrymycetales</taxon>
        <taxon>Dacrymycetaceae</taxon>
        <taxon>Calocera</taxon>
    </lineage>
</organism>
<feature type="compositionally biased region" description="Low complexity" evidence="1">
    <location>
        <begin position="140"/>
        <end position="163"/>
    </location>
</feature>
<feature type="transmembrane region" description="Helical" evidence="2">
    <location>
        <begin position="96"/>
        <end position="116"/>
    </location>
</feature>
<evidence type="ECO:0000256" key="2">
    <source>
        <dbReference type="SAM" id="Phobius"/>
    </source>
</evidence>
<dbReference type="OrthoDB" id="10509602at2759"/>